<protein>
    <recommendedName>
        <fullName evidence="3">HNH nuclease domain-containing protein</fullName>
    </recommendedName>
</protein>
<name>A0ABQ1NR51_9MICC</name>
<dbReference type="Pfam" id="PF01844">
    <property type="entry name" value="HNH"/>
    <property type="match status" value="1"/>
</dbReference>
<evidence type="ECO:0000256" key="1">
    <source>
        <dbReference type="ARBA" id="ARBA00023450"/>
    </source>
</evidence>
<evidence type="ECO:0000259" key="3">
    <source>
        <dbReference type="SMART" id="SM00507"/>
    </source>
</evidence>
<evidence type="ECO:0000313" key="4">
    <source>
        <dbReference type="EMBL" id="GGC82561.1"/>
    </source>
</evidence>
<dbReference type="Gene3D" id="1.10.30.50">
    <property type="match status" value="1"/>
</dbReference>
<feature type="region of interest" description="Disordered" evidence="2">
    <location>
        <begin position="464"/>
        <end position="530"/>
    </location>
</feature>
<dbReference type="EMBL" id="BMJI01000002">
    <property type="protein sequence ID" value="GGC82561.1"/>
    <property type="molecule type" value="Genomic_DNA"/>
</dbReference>
<accession>A0ABQ1NR51</accession>
<dbReference type="CDD" id="cd00085">
    <property type="entry name" value="HNHc"/>
    <property type="match status" value="1"/>
</dbReference>
<comment type="caution">
    <text evidence="4">The sequence shown here is derived from an EMBL/GenBank/DDBJ whole genome shotgun (WGS) entry which is preliminary data.</text>
</comment>
<dbReference type="InterPro" id="IPR003870">
    <property type="entry name" value="DUF222"/>
</dbReference>
<sequence length="648" mass="66607">MEAPLTERPAPAPSPGESRPPIDTGSADTGVAGGLGPSTDALFSLTAPARRRPNGPTSFELLAAVGAVSAVVDAGRAEGDAVALGSAVTALEDLRRLESWVAWARHRVAAAAASAAQAAHGRWVDAHPRWFDDESEPSRGLSRSDRLAVGHRSGVAEIACALRISEDAVTTLLRSAELLAERLPDTDAALRTGRISGPAAAAIAGATAEYADRLEQGVDPGMEAALEGAIDTTEQALLPAAERGESTTKLNARARRVREACHPVAFAQRHREACAERYVRIFSRPDGMATLTALLPAAVAYRVDGRLSSLARQLRATLVSDGGEGTDTTTSAPHVGDPGTDAAASPGPVPADDRTLAQLRADVLVDLLGGLGGTGITPDGCSPPADSSNGSPPRESGESPLDGVVRRTDDGPVPGLTLTVSAETLLGGDDPGILGMFGPVAAADARRLAALAPSFTLAVTSERWTGARPGSSLSRCAPGPGSYTGPPTGSASRPDLARPPDAALAPGGAGPAPDGDPPPESGAAPPFGSDPLGMVVPVTWTAGEQYRLPRALHRALAIRDVTCRFPGCRRTAESCDVDHVIAWADGGRSTSDNLAHLCRTHHVLKHHSGWSVEAVRGAVPGAASRAATLEWTSPAGRRYLTDPEPPPF</sequence>
<feature type="region of interest" description="Disordered" evidence="2">
    <location>
        <begin position="1"/>
        <end position="39"/>
    </location>
</feature>
<feature type="compositionally biased region" description="Low complexity" evidence="2">
    <location>
        <begin position="478"/>
        <end position="506"/>
    </location>
</feature>
<feature type="region of interest" description="Disordered" evidence="2">
    <location>
        <begin position="320"/>
        <end position="352"/>
    </location>
</feature>
<feature type="domain" description="HNH nuclease" evidence="3">
    <location>
        <begin position="551"/>
        <end position="603"/>
    </location>
</feature>
<dbReference type="InterPro" id="IPR002711">
    <property type="entry name" value="HNH"/>
</dbReference>
<dbReference type="InterPro" id="IPR003615">
    <property type="entry name" value="HNH_nuc"/>
</dbReference>
<organism evidence="4 5">
    <name type="scientific">Tersicoccus solisilvae</name>
    <dbReference type="NCBI Taxonomy" id="1882339"/>
    <lineage>
        <taxon>Bacteria</taxon>
        <taxon>Bacillati</taxon>
        <taxon>Actinomycetota</taxon>
        <taxon>Actinomycetes</taxon>
        <taxon>Micrococcales</taxon>
        <taxon>Micrococcaceae</taxon>
        <taxon>Tersicoccus</taxon>
    </lineage>
</organism>
<feature type="region of interest" description="Disordered" evidence="2">
    <location>
        <begin position="375"/>
        <end position="414"/>
    </location>
</feature>
<dbReference type="Pfam" id="PF02720">
    <property type="entry name" value="DUF222"/>
    <property type="match status" value="1"/>
</dbReference>
<evidence type="ECO:0000313" key="5">
    <source>
        <dbReference type="Proteomes" id="UP000597761"/>
    </source>
</evidence>
<dbReference type="Proteomes" id="UP000597761">
    <property type="component" value="Unassembled WGS sequence"/>
</dbReference>
<evidence type="ECO:0000256" key="2">
    <source>
        <dbReference type="SAM" id="MobiDB-lite"/>
    </source>
</evidence>
<reference evidence="5" key="1">
    <citation type="journal article" date="2019" name="Int. J. Syst. Evol. Microbiol.">
        <title>The Global Catalogue of Microorganisms (GCM) 10K type strain sequencing project: providing services to taxonomists for standard genome sequencing and annotation.</title>
        <authorList>
            <consortium name="The Broad Institute Genomics Platform"/>
            <consortium name="The Broad Institute Genome Sequencing Center for Infectious Disease"/>
            <person name="Wu L."/>
            <person name="Ma J."/>
        </authorList>
    </citation>
    <scope>NUCLEOTIDE SEQUENCE [LARGE SCALE GENOMIC DNA]</scope>
    <source>
        <strain evidence="5">CGMCC 1.15480</strain>
    </source>
</reference>
<gene>
    <name evidence="4" type="ORF">GCM10011512_06630</name>
</gene>
<comment type="similarity">
    <text evidence="1">Belongs to the Rv1128c/1148c/1588c/1702c/1945/3466 family.</text>
</comment>
<proteinExistence type="inferred from homology"/>
<dbReference type="SMART" id="SM00507">
    <property type="entry name" value="HNHc"/>
    <property type="match status" value="1"/>
</dbReference>
<keyword evidence="5" id="KW-1185">Reference proteome</keyword>